<dbReference type="EMBL" id="GBRH01226551">
    <property type="protein sequence ID" value="JAD71344.1"/>
    <property type="molecule type" value="Transcribed_RNA"/>
</dbReference>
<accession>A0A0A9S963</accession>
<reference evidence="1" key="1">
    <citation type="submission" date="2014-09" db="EMBL/GenBank/DDBJ databases">
        <authorList>
            <person name="Magalhaes I.L.F."/>
            <person name="Oliveira U."/>
            <person name="Santos F.R."/>
            <person name="Vidigal T.H.D.A."/>
            <person name="Brescovit A.D."/>
            <person name="Santos A.J."/>
        </authorList>
    </citation>
    <scope>NUCLEOTIDE SEQUENCE</scope>
    <source>
        <tissue evidence="1">Shoot tissue taken approximately 20 cm above the soil surface</tissue>
    </source>
</reference>
<organism evidence="1">
    <name type="scientific">Arundo donax</name>
    <name type="common">Giant reed</name>
    <name type="synonym">Donax arundinaceus</name>
    <dbReference type="NCBI Taxonomy" id="35708"/>
    <lineage>
        <taxon>Eukaryota</taxon>
        <taxon>Viridiplantae</taxon>
        <taxon>Streptophyta</taxon>
        <taxon>Embryophyta</taxon>
        <taxon>Tracheophyta</taxon>
        <taxon>Spermatophyta</taxon>
        <taxon>Magnoliopsida</taxon>
        <taxon>Liliopsida</taxon>
        <taxon>Poales</taxon>
        <taxon>Poaceae</taxon>
        <taxon>PACMAD clade</taxon>
        <taxon>Arundinoideae</taxon>
        <taxon>Arundineae</taxon>
        <taxon>Arundo</taxon>
    </lineage>
</organism>
<proteinExistence type="predicted"/>
<reference evidence="1" key="2">
    <citation type="journal article" date="2015" name="Data Brief">
        <title>Shoot transcriptome of the giant reed, Arundo donax.</title>
        <authorList>
            <person name="Barrero R.A."/>
            <person name="Guerrero F.D."/>
            <person name="Moolhuijzen P."/>
            <person name="Goolsby J.A."/>
            <person name="Tidwell J."/>
            <person name="Bellgard S.E."/>
            <person name="Bellgard M.I."/>
        </authorList>
    </citation>
    <scope>NUCLEOTIDE SEQUENCE</scope>
    <source>
        <tissue evidence="1">Shoot tissue taken approximately 20 cm above the soil surface</tissue>
    </source>
</reference>
<dbReference type="AlphaFoldDB" id="A0A0A9S963"/>
<name>A0A0A9S963_ARUDO</name>
<sequence length="33" mass="3842">MPSIMCSRFSQSSNGPRCWSKMKQSRLRLGMYS</sequence>
<protein>
    <submittedName>
        <fullName evidence="1">Uncharacterized protein</fullName>
    </submittedName>
</protein>
<evidence type="ECO:0000313" key="1">
    <source>
        <dbReference type="EMBL" id="JAD71344.1"/>
    </source>
</evidence>